<comment type="caution">
    <text evidence="2">The sequence shown here is derived from an EMBL/GenBank/DDBJ whole genome shotgun (WGS) entry which is preliminary data.</text>
</comment>
<feature type="compositionally biased region" description="Polar residues" evidence="1">
    <location>
        <begin position="85"/>
        <end position="103"/>
    </location>
</feature>
<feature type="region of interest" description="Disordered" evidence="1">
    <location>
        <begin position="52"/>
        <end position="103"/>
    </location>
</feature>
<feature type="compositionally biased region" description="Pro residues" evidence="1">
    <location>
        <begin position="52"/>
        <end position="62"/>
    </location>
</feature>
<evidence type="ECO:0000313" key="2">
    <source>
        <dbReference type="EMBL" id="PLW53022.1"/>
    </source>
</evidence>
<feature type="compositionally biased region" description="Polar residues" evidence="1">
    <location>
        <begin position="239"/>
        <end position="256"/>
    </location>
</feature>
<dbReference type="OrthoDB" id="10678917at2759"/>
<accession>A0A2N5VST2</accession>
<feature type="region of interest" description="Disordered" evidence="1">
    <location>
        <begin position="167"/>
        <end position="256"/>
    </location>
</feature>
<dbReference type="EMBL" id="PGCJ01000069">
    <property type="protein sequence ID" value="PLW53022.1"/>
    <property type="molecule type" value="Genomic_DNA"/>
</dbReference>
<name>A0A2N5VST2_9BASI</name>
<feature type="compositionally biased region" description="Polar residues" evidence="1">
    <location>
        <begin position="525"/>
        <end position="544"/>
    </location>
</feature>
<proteinExistence type="predicted"/>
<evidence type="ECO:0000313" key="3">
    <source>
        <dbReference type="Proteomes" id="UP000235388"/>
    </source>
</evidence>
<evidence type="ECO:0000256" key="1">
    <source>
        <dbReference type="SAM" id="MobiDB-lite"/>
    </source>
</evidence>
<protein>
    <submittedName>
        <fullName evidence="2">Uncharacterized protein</fullName>
    </submittedName>
</protein>
<feature type="compositionally biased region" description="Polar residues" evidence="1">
    <location>
        <begin position="1"/>
        <end position="23"/>
    </location>
</feature>
<dbReference type="STRING" id="200324.A0A2N5VST2"/>
<feature type="region of interest" description="Disordered" evidence="1">
    <location>
        <begin position="1"/>
        <end position="25"/>
    </location>
</feature>
<dbReference type="AlphaFoldDB" id="A0A2N5VST2"/>
<feature type="compositionally biased region" description="Polar residues" evidence="1">
    <location>
        <begin position="167"/>
        <end position="189"/>
    </location>
</feature>
<sequence length="663" mass="70828">MSLTINASPPPANQQVGRASFSHNPFCPLRSASANSLRHPFQVSVPQAPTFPPTVPILPPPSSASAASSSSGPPSSVSTNHSSHDSCQATPNQASCSNNNNMSLQTPFSASPIYPQSLFHHSPGSVSSATSPARVRTPPWKMIPTTIKLFPNHPRQAGQYLSHISTNLGQTPVTSQPRHCANGNTNFTNHSHDGSSEQSHQSPHLVSQHPLSKSRLPLAYPPTNSPTFPSNSSPAYDSVMNSRTARPNSTFRSSAGDSASINLIQQALGKMIVCCPVDQHRPMAIDRSMYLPHSACDPDECRCSPFTCRSTLAVIPHPNFISLQHLDLQLGPHAQTLVWLHPSALPAGIPPLFTSLPMTCVGRLRVSARLPSIPYDFANTPSAEAFSSTIRKLQTDLVDIKPFWETLRPQSEMLKMVSPTTSGHSHARTAAGILGVFNNIKESETVTFLGALQPVVSWKHILIKAYAPTPWSDGSTPASRFASAAVPIPTSSSGAVSIPVLPASVDQTQIRSVATIRTNALSTSEAVSMTTTARPNSTAGKTSQPAAASPASESSMDNVKALRSIASSIYQSLNPFFSAIIKLFSSRRVTDEALKKQALYTASLLAQVLSGNLVWPDADNPSSNFVYLTVFLNTASQLLTDERGNRTTLNSLILSPFFDSGGL</sequence>
<gene>
    <name evidence="2" type="ORF">PCANC_10737</name>
</gene>
<feature type="compositionally biased region" description="Low complexity" evidence="1">
    <location>
        <begin position="225"/>
        <end position="234"/>
    </location>
</feature>
<feature type="region of interest" description="Disordered" evidence="1">
    <location>
        <begin position="525"/>
        <end position="553"/>
    </location>
</feature>
<keyword evidence="3" id="KW-1185">Reference proteome</keyword>
<feature type="compositionally biased region" description="Polar residues" evidence="1">
    <location>
        <begin position="196"/>
        <end position="211"/>
    </location>
</feature>
<reference evidence="2 3" key="1">
    <citation type="submission" date="2017-11" db="EMBL/GenBank/DDBJ databases">
        <title>De novo assembly and phasing of dikaryotic genomes from two isolates of Puccinia coronata f. sp. avenae, the causal agent of oat crown rust.</title>
        <authorList>
            <person name="Miller M.E."/>
            <person name="Zhang Y."/>
            <person name="Omidvar V."/>
            <person name="Sperschneider J."/>
            <person name="Schwessinger B."/>
            <person name="Raley C."/>
            <person name="Palmer J.M."/>
            <person name="Garnica D."/>
            <person name="Upadhyaya N."/>
            <person name="Rathjen J."/>
            <person name="Taylor J.M."/>
            <person name="Park R.F."/>
            <person name="Dodds P.N."/>
            <person name="Hirsch C.D."/>
            <person name="Kianian S.F."/>
            <person name="Figueroa M."/>
        </authorList>
    </citation>
    <scope>NUCLEOTIDE SEQUENCE [LARGE SCALE GENOMIC DNA]</scope>
    <source>
        <strain evidence="2">12NC29</strain>
    </source>
</reference>
<dbReference type="Proteomes" id="UP000235388">
    <property type="component" value="Unassembled WGS sequence"/>
</dbReference>
<feature type="compositionally biased region" description="Low complexity" evidence="1">
    <location>
        <begin position="63"/>
        <end position="81"/>
    </location>
</feature>
<organism evidence="2 3">
    <name type="scientific">Puccinia coronata f. sp. avenae</name>
    <dbReference type="NCBI Taxonomy" id="200324"/>
    <lineage>
        <taxon>Eukaryota</taxon>
        <taxon>Fungi</taxon>
        <taxon>Dikarya</taxon>
        <taxon>Basidiomycota</taxon>
        <taxon>Pucciniomycotina</taxon>
        <taxon>Pucciniomycetes</taxon>
        <taxon>Pucciniales</taxon>
        <taxon>Pucciniaceae</taxon>
        <taxon>Puccinia</taxon>
    </lineage>
</organism>